<dbReference type="EMBL" id="JACPSX010000199">
    <property type="protein sequence ID" value="MBI3015447.1"/>
    <property type="molecule type" value="Genomic_DNA"/>
</dbReference>
<evidence type="ECO:0000313" key="5">
    <source>
        <dbReference type="Proteomes" id="UP000741360"/>
    </source>
</evidence>
<dbReference type="InterPro" id="IPR056729">
    <property type="entry name" value="GMPPB_C"/>
</dbReference>
<dbReference type="SUPFAM" id="SSF53448">
    <property type="entry name" value="Nucleotide-diphospho-sugar transferases"/>
    <property type="match status" value="1"/>
</dbReference>
<comment type="similarity">
    <text evidence="1">Belongs to the transferase hexapeptide repeat family.</text>
</comment>
<dbReference type="Pfam" id="PF25087">
    <property type="entry name" value="GMPPB_C"/>
    <property type="match status" value="1"/>
</dbReference>
<gene>
    <name evidence="4" type="ORF">HYY65_10385</name>
</gene>
<feature type="domain" description="Mannose-1-phosphate guanyltransferase C-terminal" evidence="3">
    <location>
        <begin position="267"/>
        <end position="333"/>
    </location>
</feature>
<comment type="caution">
    <text evidence="4">The sequence shown here is derived from an EMBL/GenBank/DDBJ whole genome shotgun (WGS) entry which is preliminary data.</text>
</comment>
<feature type="domain" description="Nucleotidyl transferase" evidence="2">
    <location>
        <begin position="2"/>
        <end position="235"/>
    </location>
</feature>
<dbReference type="Proteomes" id="UP000741360">
    <property type="component" value="Unassembled WGS sequence"/>
</dbReference>
<dbReference type="InterPro" id="IPR005835">
    <property type="entry name" value="NTP_transferase_dom"/>
</dbReference>
<sequence>MKAMILAAGKGERLRPLTEILPKPALPVGNSPLLLYTAAFLRAAAVSEVGINLHHLAPHVRQVLGDGSQSGLQITYSYEPTLLGTAGGIKQLEPFWGQEPFFVINGDTLTRIDLGKLRDFHNRVGSALTLALREDPRAPSFGLVGVDEEGRICRLCDHKRHPEKPAAAEYMFSGVHLWEPEILSEIPAHVPWDFSRQLFPHLLQRGFPLYGFPVDGYWNDIGTPQRYLDTHWDLLKGEFSRPGLPPMEPGSVVRDENSEISPTALLKPPVLLGAGCSIGENATVGPWVVLGPSVRIGAGARVTRTVLWSGASLDPETVLEGAIVASRSRVPRGRHYRKLILTAGSAGELLASPFKNS</sequence>
<dbReference type="PANTHER" id="PTHR22572">
    <property type="entry name" value="SUGAR-1-PHOSPHATE GUANYL TRANSFERASE"/>
    <property type="match status" value="1"/>
</dbReference>
<organism evidence="4 5">
    <name type="scientific">Tectimicrobiota bacterium</name>
    <dbReference type="NCBI Taxonomy" id="2528274"/>
    <lineage>
        <taxon>Bacteria</taxon>
        <taxon>Pseudomonadati</taxon>
        <taxon>Nitrospinota/Tectimicrobiota group</taxon>
        <taxon>Candidatus Tectimicrobiota</taxon>
    </lineage>
</organism>
<reference evidence="4" key="1">
    <citation type="submission" date="2020-07" db="EMBL/GenBank/DDBJ databases">
        <title>Huge and variable diversity of episymbiotic CPR bacteria and DPANN archaea in groundwater ecosystems.</title>
        <authorList>
            <person name="He C.Y."/>
            <person name="Keren R."/>
            <person name="Whittaker M."/>
            <person name="Farag I.F."/>
            <person name="Doudna J."/>
            <person name="Cate J.H.D."/>
            <person name="Banfield J.F."/>
        </authorList>
    </citation>
    <scope>NUCLEOTIDE SEQUENCE</scope>
    <source>
        <strain evidence="4">NC_groundwater_717_Ag_S-0.2um_59_8</strain>
    </source>
</reference>
<name>A0A932GQP2_UNCTE</name>
<evidence type="ECO:0000259" key="2">
    <source>
        <dbReference type="Pfam" id="PF00483"/>
    </source>
</evidence>
<dbReference type="PROSITE" id="PS00101">
    <property type="entry name" value="HEXAPEP_TRANSFERASES"/>
    <property type="match status" value="1"/>
</dbReference>
<dbReference type="CDD" id="cd04181">
    <property type="entry name" value="NTP_transferase"/>
    <property type="match status" value="1"/>
</dbReference>
<evidence type="ECO:0000259" key="3">
    <source>
        <dbReference type="Pfam" id="PF25087"/>
    </source>
</evidence>
<evidence type="ECO:0000313" key="4">
    <source>
        <dbReference type="EMBL" id="MBI3015447.1"/>
    </source>
</evidence>
<dbReference type="AlphaFoldDB" id="A0A932GQP2"/>
<evidence type="ECO:0000256" key="1">
    <source>
        <dbReference type="ARBA" id="ARBA00007274"/>
    </source>
</evidence>
<dbReference type="Pfam" id="PF00483">
    <property type="entry name" value="NTP_transferase"/>
    <property type="match status" value="1"/>
</dbReference>
<accession>A0A932GQP2</accession>
<protein>
    <submittedName>
        <fullName evidence="4">NDP-sugar synthase</fullName>
    </submittedName>
</protein>
<dbReference type="InterPro" id="IPR029044">
    <property type="entry name" value="Nucleotide-diphossugar_trans"/>
</dbReference>
<dbReference type="Gene3D" id="3.90.550.10">
    <property type="entry name" value="Spore Coat Polysaccharide Biosynthesis Protein SpsA, Chain A"/>
    <property type="match status" value="1"/>
</dbReference>
<proteinExistence type="inferred from homology"/>
<dbReference type="InterPro" id="IPR018357">
    <property type="entry name" value="Hexapep_transf_CS"/>
</dbReference>
<dbReference type="Gene3D" id="2.160.10.10">
    <property type="entry name" value="Hexapeptide repeat proteins"/>
    <property type="match status" value="1"/>
</dbReference>
<dbReference type="InterPro" id="IPR050486">
    <property type="entry name" value="Mannose-1P_guanyltransferase"/>
</dbReference>
<dbReference type="GO" id="GO:0016746">
    <property type="term" value="F:acyltransferase activity"/>
    <property type="evidence" value="ECO:0007669"/>
    <property type="project" value="UniProtKB-KW"/>
</dbReference>